<reference evidence="1 2" key="1">
    <citation type="submission" date="2013-11" db="EMBL/GenBank/DDBJ databases">
        <title>Genome sequencing of Stegodyphus mimosarum.</title>
        <authorList>
            <person name="Bechsgaard J."/>
        </authorList>
    </citation>
    <scope>NUCLEOTIDE SEQUENCE [LARGE SCALE GENOMIC DNA]</scope>
</reference>
<evidence type="ECO:0000313" key="2">
    <source>
        <dbReference type="Proteomes" id="UP000054359"/>
    </source>
</evidence>
<dbReference type="AlphaFoldDB" id="A0A087TGI9"/>
<keyword evidence="2" id="KW-1185">Reference proteome</keyword>
<gene>
    <name evidence="1" type="ORF">X975_08171</name>
</gene>
<proteinExistence type="predicted"/>
<protein>
    <submittedName>
        <fullName evidence="1">Uncharacterized protein</fullName>
    </submittedName>
</protein>
<accession>A0A087TGI9</accession>
<dbReference type="EMBL" id="KK115124">
    <property type="protein sequence ID" value="KFM64228.1"/>
    <property type="molecule type" value="Genomic_DNA"/>
</dbReference>
<sequence>MTIKTFASQDIRRLKALLSLSKNSATALFISSTISTLDGEEDFMLLHLPWIHFFPDPQVLPSNAG</sequence>
<evidence type="ECO:0000313" key="1">
    <source>
        <dbReference type="EMBL" id="KFM64228.1"/>
    </source>
</evidence>
<feature type="non-terminal residue" evidence="1">
    <location>
        <position position="65"/>
    </location>
</feature>
<dbReference type="Proteomes" id="UP000054359">
    <property type="component" value="Unassembled WGS sequence"/>
</dbReference>
<name>A0A087TGI9_STEMI</name>
<organism evidence="1 2">
    <name type="scientific">Stegodyphus mimosarum</name>
    <name type="common">African social velvet spider</name>
    <dbReference type="NCBI Taxonomy" id="407821"/>
    <lineage>
        <taxon>Eukaryota</taxon>
        <taxon>Metazoa</taxon>
        <taxon>Ecdysozoa</taxon>
        <taxon>Arthropoda</taxon>
        <taxon>Chelicerata</taxon>
        <taxon>Arachnida</taxon>
        <taxon>Araneae</taxon>
        <taxon>Araneomorphae</taxon>
        <taxon>Entelegynae</taxon>
        <taxon>Eresoidea</taxon>
        <taxon>Eresidae</taxon>
        <taxon>Stegodyphus</taxon>
    </lineage>
</organism>